<evidence type="ECO:0000256" key="7">
    <source>
        <dbReference type="ARBA" id="ARBA00022764"/>
    </source>
</evidence>
<keyword evidence="4 10" id="KW-0475">Mercuric resistance</keyword>
<comment type="subunit">
    <text evidence="3">Monomer.</text>
</comment>
<keyword evidence="6 11" id="KW-0732">Signal</keyword>
<organism evidence="13 14">
    <name type="scientific">Alteromonas marina</name>
    <dbReference type="NCBI Taxonomy" id="203795"/>
    <lineage>
        <taxon>Bacteria</taxon>
        <taxon>Pseudomonadati</taxon>
        <taxon>Pseudomonadota</taxon>
        <taxon>Gammaproteobacteria</taxon>
        <taxon>Alteromonadales</taxon>
        <taxon>Alteromonadaceae</taxon>
        <taxon>Alteromonas/Salinimonas group</taxon>
        <taxon>Alteromonas</taxon>
    </lineage>
</organism>
<feature type="chain" id="PRO_5002087272" description="Periplasmic mercury ion-binding protein" evidence="11">
    <location>
        <begin position="20"/>
        <end position="91"/>
    </location>
</feature>
<evidence type="ECO:0000256" key="6">
    <source>
        <dbReference type="ARBA" id="ARBA00022729"/>
    </source>
</evidence>
<keyword evidence="5 10" id="KW-0479">Metal-binding</keyword>
<name>A0A0B3YRX8_9ALTE</name>
<evidence type="ECO:0000313" key="14">
    <source>
        <dbReference type="Proteomes" id="UP000031197"/>
    </source>
</evidence>
<evidence type="ECO:0000313" key="13">
    <source>
        <dbReference type="EMBL" id="KHT57417.1"/>
    </source>
</evidence>
<dbReference type="InterPro" id="IPR006121">
    <property type="entry name" value="HMA_dom"/>
</dbReference>
<evidence type="ECO:0000256" key="5">
    <source>
        <dbReference type="ARBA" id="ARBA00022723"/>
    </source>
</evidence>
<dbReference type="Gene3D" id="3.30.70.100">
    <property type="match status" value="1"/>
</dbReference>
<dbReference type="GO" id="GO:0015097">
    <property type="term" value="F:mercury ion transmembrane transporter activity"/>
    <property type="evidence" value="ECO:0007669"/>
    <property type="project" value="UniProtKB-UniRule"/>
</dbReference>
<dbReference type="Pfam" id="PF00403">
    <property type="entry name" value="HMA"/>
    <property type="match status" value="1"/>
</dbReference>
<dbReference type="PROSITE" id="PS50846">
    <property type="entry name" value="HMA_2"/>
    <property type="match status" value="1"/>
</dbReference>
<protein>
    <recommendedName>
        <fullName evidence="10">Periplasmic mercury ion-binding protein</fullName>
    </recommendedName>
</protein>
<dbReference type="AlphaFoldDB" id="A0A0B3YRX8"/>
<evidence type="ECO:0000256" key="10">
    <source>
        <dbReference type="RuleBase" id="RU361212"/>
    </source>
</evidence>
<dbReference type="GeneID" id="56267126"/>
<dbReference type="GO" id="GO:0042597">
    <property type="term" value="C:periplasmic space"/>
    <property type="evidence" value="ECO:0007669"/>
    <property type="project" value="UniProtKB-SubCell"/>
</dbReference>
<accession>A0A0B3YRX8</accession>
<dbReference type="InterPro" id="IPR017969">
    <property type="entry name" value="Heavy-metal-associated_CS"/>
</dbReference>
<dbReference type="PRINTS" id="PR00946">
    <property type="entry name" value="HGSCAVENGER"/>
</dbReference>
<sequence>MKKLLITTLLLISSTATFAKDVTVTLEVPSMDCVTCPITVEKALERVKGVKQVEVTFENKLAVVTFDDEITNPDALTKATKNAGYPSLVKS</sequence>
<dbReference type="GO" id="GO:0045340">
    <property type="term" value="F:mercury ion binding"/>
    <property type="evidence" value="ECO:0007669"/>
    <property type="project" value="UniProtKB-UniRule"/>
</dbReference>
<evidence type="ECO:0000259" key="12">
    <source>
        <dbReference type="PROSITE" id="PS50846"/>
    </source>
</evidence>
<keyword evidence="8 10" id="KW-0476">Mercury</keyword>
<evidence type="ECO:0000256" key="4">
    <source>
        <dbReference type="ARBA" id="ARBA00022466"/>
    </source>
</evidence>
<reference evidence="13 14" key="1">
    <citation type="submission" date="2014-12" db="EMBL/GenBank/DDBJ databases">
        <title>Genome sequencing of Alteromonas marina AD001.</title>
        <authorList>
            <person name="Adrian T.G.S."/>
            <person name="Chan K.G."/>
        </authorList>
    </citation>
    <scope>NUCLEOTIDE SEQUENCE [LARGE SCALE GENOMIC DNA]</scope>
    <source>
        <strain evidence="13 14">AD001</strain>
    </source>
</reference>
<evidence type="ECO:0000256" key="2">
    <source>
        <dbReference type="ARBA" id="ARBA00005938"/>
    </source>
</evidence>
<dbReference type="NCBIfam" id="TIGR02052">
    <property type="entry name" value="MerP"/>
    <property type="match status" value="1"/>
</dbReference>
<dbReference type="OrthoDB" id="7205933at2"/>
<comment type="caution">
    <text evidence="13">The sequence shown here is derived from an EMBL/GenBank/DDBJ whole genome shotgun (WGS) entry which is preliminary data.</text>
</comment>
<dbReference type="Proteomes" id="UP000031197">
    <property type="component" value="Unassembled WGS sequence"/>
</dbReference>
<comment type="subcellular location">
    <subcellularLocation>
        <location evidence="1 10">Periplasm</location>
    </subcellularLocation>
</comment>
<dbReference type="InterPro" id="IPR001802">
    <property type="entry name" value="MerP/CopZ"/>
</dbReference>
<dbReference type="PROSITE" id="PS01047">
    <property type="entry name" value="HMA_1"/>
    <property type="match status" value="1"/>
</dbReference>
<dbReference type="InterPro" id="IPR011795">
    <property type="entry name" value="MerP"/>
</dbReference>
<evidence type="ECO:0000256" key="1">
    <source>
        <dbReference type="ARBA" id="ARBA00004418"/>
    </source>
</evidence>
<keyword evidence="14" id="KW-1185">Reference proteome</keyword>
<dbReference type="FunFam" id="3.30.70.100:FF:000001">
    <property type="entry name" value="ATPase copper transporting beta"/>
    <property type="match status" value="1"/>
</dbReference>
<proteinExistence type="inferred from homology"/>
<dbReference type="InterPro" id="IPR036163">
    <property type="entry name" value="HMA_dom_sf"/>
</dbReference>
<evidence type="ECO:0000256" key="11">
    <source>
        <dbReference type="SAM" id="SignalP"/>
    </source>
</evidence>
<gene>
    <name evidence="10" type="primary">merP</name>
    <name evidence="13" type="ORF">RJ41_01915</name>
</gene>
<evidence type="ECO:0000256" key="9">
    <source>
        <dbReference type="ARBA" id="ARBA00045344"/>
    </source>
</evidence>
<dbReference type="SUPFAM" id="SSF55008">
    <property type="entry name" value="HMA, heavy metal-associated domain"/>
    <property type="match status" value="1"/>
</dbReference>
<keyword evidence="7 10" id="KW-0574">Periplasm</keyword>
<feature type="signal peptide" evidence="11">
    <location>
        <begin position="1"/>
        <end position="19"/>
    </location>
</feature>
<comment type="function">
    <text evidence="9 10">Involved in mercury resistance. Acts as a mercury scavenger that specifically binds to a mercuric ion in the periplasm and probably passes it to the cytoplasmic mercuric reductase MerA via the mercuric transport protein MerT.</text>
</comment>
<evidence type="ECO:0000256" key="8">
    <source>
        <dbReference type="ARBA" id="ARBA00022914"/>
    </source>
</evidence>
<dbReference type="RefSeq" id="WP_014951208.1">
    <property type="nucleotide sequence ID" value="NZ_JWLW01000003.1"/>
</dbReference>
<dbReference type="EMBL" id="JWLW01000003">
    <property type="protein sequence ID" value="KHT57417.1"/>
    <property type="molecule type" value="Genomic_DNA"/>
</dbReference>
<feature type="domain" description="HMA" evidence="12">
    <location>
        <begin position="22"/>
        <end position="88"/>
    </location>
</feature>
<dbReference type="CDD" id="cd00371">
    <property type="entry name" value="HMA"/>
    <property type="match status" value="1"/>
</dbReference>
<evidence type="ECO:0000256" key="3">
    <source>
        <dbReference type="ARBA" id="ARBA00011245"/>
    </source>
</evidence>
<comment type="similarity">
    <text evidence="2">Belongs to the MerP family.</text>
</comment>